<comment type="pathway">
    <text evidence="1 4">Purine metabolism; IMP biosynthesis via de novo pathway; N(2)-formyl-N(1)-(5-phospho-D-ribosyl)glycinamide from N(1)-(5-phospho-D-ribosyl)glycinamide (10-formyl THF route): step 1/1.</text>
</comment>
<dbReference type="GO" id="GO:0004644">
    <property type="term" value="F:phosphoribosylglycinamide formyltransferase activity"/>
    <property type="evidence" value="ECO:0007669"/>
    <property type="project" value="UniProtKB-EC"/>
</dbReference>
<reference evidence="6 7" key="1">
    <citation type="submission" date="2024-03" db="EMBL/GenBank/DDBJ databases">
        <title>Sulfurimonas sp. HSL3-1.</title>
        <authorList>
            <person name="Wang S."/>
        </authorList>
    </citation>
    <scope>NUCLEOTIDE SEQUENCE [LARGE SCALE GENOMIC DNA]</scope>
    <source>
        <strain evidence="6 7">HSL3-1</strain>
    </source>
</reference>
<dbReference type="EMBL" id="CP147920">
    <property type="protein sequence ID" value="XAU15225.1"/>
    <property type="molecule type" value="Genomic_DNA"/>
</dbReference>
<dbReference type="RefSeq" id="WP_345972786.1">
    <property type="nucleotide sequence ID" value="NZ_CP147920.1"/>
</dbReference>
<keyword evidence="3 4" id="KW-0658">Purine biosynthesis</keyword>
<dbReference type="SUPFAM" id="SSF53328">
    <property type="entry name" value="Formyltransferase"/>
    <property type="match status" value="1"/>
</dbReference>
<dbReference type="Proteomes" id="UP001447842">
    <property type="component" value="Chromosome"/>
</dbReference>
<feature type="domain" description="Formyl transferase N-terminal" evidence="5">
    <location>
        <begin position="4"/>
        <end position="179"/>
    </location>
</feature>
<feature type="binding site" evidence="4">
    <location>
        <position position="64"/>
    </location>
    <ligand>
        <name>(6R)-10-formyltetrahydrofolate</name>
        <dbReference type="ChEBI" id="CHEBI:195366"/>
    </ligand>
</feature>
<organism evidence="6 7">
    <name type="scientific">Sulfurimonas diazotrophicus</name>
    <dbReference type="NCBI Taxonomy" id="3131939"/>
    <lineage>
        <taxon>Bacteria</taxon>
        <taxon>Pseudomonadati</taxon>
        <taxon>Campylobacterota</taxon>
        <taxon>Epsilonproteobacteria</taxon>
        <taxon>Campylobacterales</taxon>
        <taxon>Sulfurimonadaceae</taxon>
        <taxon>Sulfurimonas</taxon>
    </lineage>
</organism>
<protein>
    <recommendedName>
        <fullName evidence="4">Phosphoribosylglycinamide formyltransferase</fullName>
        <ecNumber evidence="4">2.1.2.2</ecNumber>
    </recommendedName>
    <alternativeName>
        <fullName evidence="4">5'-phosphoribosylglycinamide transformylase</fullName>
    </alternativeName>
    <alternativeName>
        <fullName evidence="4">GAR transformylase</fullName>
        <shortName evidence="4">GART</shortName>
    </alternativeName>
</protein>
<dbReference type="NCBIfam" id="TIGR00639">
    <property type="entry name" value="PurN"/>
    <property type="match status" value="1"/>
</dbReference>
<dbReference type="Pfam" id="PF00551">
    <property type="entry name" value="Formyl_trans_N"/>
    <property type="match status" value="1"/>
</dbReference>
<dbReference type="InterPro" id="IPR036477">
    <property type="entry name" value="Formyl_transf_N_sf"/>
</dbReference>
<dbReference type="CDD" id="cd08645">
    <property type="entry name" value="FMT_core_GART"/>
    <property type="match status" value="1"/>
</dbReference>
<evidence type="ECO:0000256" key="2">
    <source>
        <dbReference type="ARBA" id="ARBA00022679"/>
    </source>
</evidence>
<dbReference type="PANTHER" id="PTHR43369">
    <property type="entry name" value="PHOSPHORIBOSYLGLYCINAMIDE FORMYLTRANSFERASE"/>
    <property type="match status" value="1"/>
</dbReference>
<sequence length="197" mass="21452">MKPRVVILFSGEGTNLQKLLEALPSHGIEIAAAITNRPQAPGIKRAEAFGVPVEVIDHTLYESREAFDAVLVERIEKYGPHLTVTAGFMRILTPVFTDRIRAVNIHPSLLPKYKGARAIEQAYESGDTVCGVSVHWVTGELDSGTVIAQSSFERTETMDAAAFEAAVHDLEYELLPRTVAALLWDGEGLEGTVRALA</sequence>
<feature type="binding site" evidence="4">
    <location>
        <begin position="13"/>
        <end position="15"/>
    </location>
    <ligand>
        <name>N(1)-(5-phospho-beta-D-ribosyl)glycinamide</name>
        <dbReference type="ChEBI" id="CHEBI:143788"/>
    </ligand>
</feature>
<feature type="binding site" evidence="4">
    <location>
        <begin position="89"/>
        <end position="92"/>
    </location>
    <ligand>
        <name>(6R)-10-formyltetrahydrofolate</name>
        <dbReference type="ChEBI" id="CHEBI:195366"/>
    </ligand>
</feature>
<keyword evidence="7" id="KW-1185">Reference proteome</keyword>
<keyword evidence="2 4" id="KW-0808">Transferase</keyword>
<feature type="binding site" evidence="4">
    <location>
        <position position="104"/>
    </location>
    <ligand>
        <name>(6R)-10-formyltetrahydrofolate</name>
        <dbReference type="ChEBI" id="CHEBI:195366"/>
    </ligand>
</feature>
<comment type="similarity">
    <text evidence="4">Belongs to the GART family.</text>
</comment>
<dbReference type="InterPro" id="IPR004607">
    <property type="entry name" value="GART"/>
</dbReference>
<dbReference type="PANTHER" id="PTHR43369:SF2">
    <property type="entry name" value="PHOSPHORIBOSYLGLYCINAMIDE FORMYLTRANSFERASE"/>
    <property type="match status" value="1"/>
</dbReference>
<evidence type="ECO:0000313" key="6">
    <source>
        <dbReference type="EMBL" id="XAU15225.1"/>
    </source>
</evidence>
<accession>A0ABZ3H9M7</accession>
<dbReference type="Gene3D" id="3.40.50.170">
    <property type="entry name" value="Formyl transferase, N-terminal domain"/>
    <property type="match status" value="1"/>
</dbReference>
<comment type="catalytic activity">
    <reaction evidence="4">
        <text>N(1)-(5-phospho-beta-D-ribosyl)glycinamide + (6R)-10-formyltetrahydrofolate = N(2)-formyl-N(1)-(5-phospho-beta-D-ribosyl)glycinamide + (6S)-5,6,7,8-tetrahydrofolate + H(+)</text>
        <dbReference type="Rhea" id="RHEA:15053"/>
        <dbReference type="ChEBI" id="CHEBI:15378"/>
        <dbReference type="ChEBI" id="CHEBI:57453"/>
        <dbReference type="ChEBI" id="CHEBI:143788"/>
        <dbReference type="ChEBI" id="CHEBI:147286"/>
        <dbReference type="ChEBI" id="CHEBI:195366"/>
        <dbReference type="EC" id="2.1.2.2"/>
    </reaction>
</comment>
<dbReference type="InterPro" id="IPR002376">
    <property type="entry name" value="Formyl_transf_N"/>
</dbReference>
<comment type="function">
    <text evidence="4">Catalyzes the transfer of a formyl group from 10-formyltetrahydrofolate to 5-phospho-ribosyl-glycinamide (GAR), producing 5-phospho-ribosyl-N-formylglycinamide (FGAR) and tetrahydrofolate.</text>
</comment>
<evidence type="ECO:0000256" key="1">
    <source>
        <dbReference type="ARBA" id="ARBA00005054"/>
    </source>
</evidence>
<name>A0ABZ3H9M7_9BACT</name>
<dbReference type="HAMAP" id="MF_01930">
    <property type="entry name" value="PurN"/>
    <property type="match status" value="1"/>
</dbReference>
<evidence type="ECO:0000256" key="4">
    <source>
        <dbReference type="HAMAP-Rule" id="MF_01930"/>
    </source>
</evidence>
<evidence type="ECO:0000259" key="5">
    <source>
        <dbReference type="Pfam" id="PF00551"/>
    </source>
</evidence>
<gene>
    <name evidence="4 6" type="primary">purN</name>
    <name evidence="6" type="ORF">WCY31_00645</name>
</gene>
<dbReference type="EC" id="2.1.2.2" evidence="4"/>
<proteinExistence type="inferred from homology"/>
<feature type="site" description="Raises pKa of active site His" evidence="4">
    <location>
        <position position="142"/>
    </location>
</feature>
<evidence type="ECO:0000256" key="3">
    <source>
        <dbReference type="ARBA" id="ARBA00022755"/>
    </source>
</evidence>
<feature type="active site" description="Proton donor" evidence="4">
    <location>
        <position position="106"/>
    </location>
</feature>
<evidence type="ECO:0000313" key="7">
    <source>
        <dbReference type="Proteomes" id="UP001447842"/>
    </source>
</evidence>